<dbReference type="EMBL" id="JAWDIE010000012">
    <property type="protein sequence ID" value="MEJ7138571.1"/>
    <property type="molecule type" value="Genomic_DNA"/>
</dbReference>
<evidence type="ECO:0000313" key="1">
    <source>
        <dbReference type="EMBL" id="MEJ7138571.1"/>
    </source>
</evidence>
<protein>
    <submittedName>
        <fullName evidence="1">Flagellar motor switch protein FliM</fullName>
    </submittedName>
</protein>
<keyword evidence="1" id="KW-0966">Cell projection</keyword>
<keyword evidence="1" id="KW-0282">Flagellum</keyword>
<evidence type="ECO:0000313" key="2">
    <source>
        <dbReference type="Proteomes" id="UP001364695"/>
    </source>
</evidence>
<accession>A0ACC6P2V4</accession>
<comment type="caution">
    <text evidence="1">The sequence shown here is derived from an EMBL/GenBank/DDBJ whole genome shotgun (WGS) entry which is preliminary data.</text>
</comment>
<name>A0ACC6P2V4_9BURK</name>
<keyword evidence="1" id="KW-0969">Cilium</keyword>
<keyword evidence="2" id="KW-1185">Reference proteome</keyword>
<gene>
    <name evidence="1" type="primary">fliM</name>
    <name evidence="1" type="ORF">RV045_09030</name>
</gene>
<proteinExistence type="predicted"/>
<organism evidence="1 2">
    <name type="scientific">Amphibiibacter pelophylacis</name>
    <dbReference type="NCBI Taxonomy" id="1799477"/>
    <lineage>
        <taxon>Bacteria</taxon>
        <taxon>Pseudomonadati</taxon>
        <taxon>Pseudomonadota</taxon>
        <taxon>Betaproteobacteria</taxon>
        <taxon>Burkholderiales</taxon>
        <taxon>Sphaerotilaceae</taxon>
        <taxon>Amphibiibacter</taxon>
    </lineage>
</organism>
<dbReference type="Proteomes" id="UP001364695">
    <property type="component" value="Unassembled WGS sequence"/>
</dbReference>
<reference evidence="1" key="1">
    <citation type="submission" date="2023-10" db="EMBL/GenBank/DDBJ databases">
        <title>Amphibacter perezi, gen. nov., sp. nov. a novel taxa of the family Comamonadaceae, class Betaproteobacteria isolated from the skin microbiota of Pelophylax perezi from different populations.</title>
        <authorList>
            <person name="Costa S."/>
            <person name="Proenca D.N."/>
            <person name="Lopes I."/>
            <person name="Morais P.V."/>
        </authorList>
    </citation>
    <scope>NUCLEOTIDE SEQUENCE</scope>
    <source>
        <strain evidence="1">SL12-8</strain>
    </source>
</reference>
<sequence>MSQQILSQDEVDALLRGMNGDEADPVATAAPETSAPGEARPVDLANQEKVVRGRMPTLELINERFARNIRSGLFHLTRKNPEISVGAVKVQKYSAFLREMVVPTNFNIVGIRPLRGSGLVVCEPTLIFAIIDALYGGIGKFHTRIEGREFSQTERRVIQRLIEVIIEEYKRSWAGVYPLELEHQRSEMQPQFANIANPSEVVVVTSFNVEIGHSTGSIFFCLPYATLAPIRDVLYSTMHGEGDDGDKRWVQLIRDQLQDAELELVIDLASAHATVEELLAMKPGDFVELDLSPKVKAKVNNVPVFDCTYGTSGGRYAIKIDRQLTAGLNANWLGDTHGY</sequence>